<evidence type="ECO:0000313" key="1">
    <source>
        <dbReference type="EMBL" id="MBW2961104.1"/>
    </source>
</evidence>
<dbReference type="RefSeq" id="WP_219039389.1">
    <property type="nucleotide sequence ID" value="NZ_JAHWDF010000004.1"/>
</dbReference>
<keyword evidence="2" id="KW-1185">Reference proteome</keyword>
<dbReference type="EMBL" id="JAHWDF010000004">
    <property type="protein sequence ID" value="MBW2961104.1"/>
    <property type="molecule type" value="Genomic_DNA"/>
</dbReference>
<proteinExistence type="predicted"/>
<name>A0ABS6VZT5_9FLAO</name>
<accession>A0ABS6VZT5</accession>
<evidence type="ECO:0008006" key="3">
    <source>
        <dbReference type="Google" id="ProtNLM"/>
    </source>
</evidence>
<comment type="caution">
    <text evidence="1">The sequence shown here is derived from an EMBL/GenBank/DDBJ whole genome shotgun (WGS) entry which is preliminary data.</text>
</comment>
<protein>
    <recommendedName>
        <fullName evidence="3">Type I-B CRISPR-associated protein Cas8b1/Cst1</fullName>
    </recommendedName>
</protein>
<dbReference type="Proteomes" id="UP000719267">
    <property type="component" value="Unassembled WGS sequence"/>
</dbReference>
<gene>
    <name evidence="1" type="ORF">KW502_04760</name>
</gene>
<reference evidence="1 2" key="1">
    <citation type="submission" date="2021-07" db="EMBL/GenBank/DDBJ databases">
        <title>Mesonia aestuariivivens sp. nov., isolated from a tidal flat.</title>
        <authorList>
            <person name="Kim Y.-O."/>
            <person name="Yoon J.-H."/>
        </authorList>
    </citation>
    <scope>NUCLEOTIDE SEQUENCE [LARGE SCALE GENOMIC DNA]</scope>
    <source>
        <strain evidence="1 2">JHPTF-M18</strain>
    </source>
</reference>
<evidence type="ECO:0000313" key="2">
    <source>
        <dbReference type="Proteomes" id="UP000719267"/>
    </source>
</evidence>
<sequence>MNKIEFNKTSNIFINSGIVALYRYLGQYERKNSNEKFNFRLLDDKLIVESENLLSLLEEVYYFMGKDIYDTSSKKQLDKLENVYYDVKKDEFHRFPKIYTYGLAELLTNNAQGTTKMKENSPKIKNLEKEQPDVANKIKDYFDKNNLKLLSKVYLNEPYTKITTIDLQDKYWIDGKEYCYLTGEHFKSLVNAINISPFIKGLTTFNSFLNSSDGKVSQKGLYLLRFSPALAMYSYYKGYDSFISSFFNSNSLLEINDLYKSEFFYENEIMQSWKMPFKRNIKLHNFSFARKGKEDYSLDAAEDSFSPQEITFLILLTFYKKKFADELTIQNISKTETTDILSLLKIDKSPISLVTFKADKFASTLRPNFYEEYTNVKFVIQLIHKLETNKDKRVAIGEIWRGLIFKTSKTESIKDYNKRLNLERQIRIKVIECLLKGKSILPILESLFHKSYLLLANGDNSGYRRYDLILEFLIIYEQTINFKLNEMNESLQQKAISLGKSIGYAIINYGEPKNDTEKKANAKNGRKYLISLHKARTIDQFRETLIRIQRKYLVSISNEILENLNEKNYVAVKQYAQIGALNSLNVVLSNQKES</sequence>
<organism evidence="1 2">
    <name type="scientific">Mesonia aestuariivivens</name>
    <dbReference type="NCBI Taxonomy" id="2796128"/>
    <lineage>
        <taxon>Bacteria</taxon>
        <taxon>Pseudomonadati</taxon>
        <taxon>Bacteroidota</taxon>
        <taxon>Flavobacteriia</taxon>
        <taxon>Flavobacteriales</taxon>
        <taxon>Flavobacteriaceae</taxon>
        <taxon>Mesonia</taxon>
    </lineage>
</organism>